<dbReference type="OMA" id="WESGALM"/>
<dbReference type="PANTHER" id="PTHR12145:SF36">
    <property type="entry name" value="MANNAN ENDO-1,6-ALPHA-MANNOSIDASE DCW1"/>
    <property type="match status" value="1"/>
</dbReference>
<dbReference type="AlphaFoldDB" id="M7T7C1"/>
<name>M7T7C1_EUTLA</name>
<keyword evidence="4 8" id="KW-0732">Signal</keyword>
<organism evidence="9 10">
    <name type="scientific">Eutypa lata (strain UCR-EL1)</name>
    <name type="common">Grapevine dieback disease fungus</name>
    <name type="synonym">Eutypa armeniacae</name>
    <dbReference type="NCBI Taxonomy" id="1287681"/>
    <lineage>
        <taxon>Eukaryota</taxon>
        <taxon>Fungi</taxon>
        <taxon>Dikarya</taxon>
        <taxon>Ascomycota</taxon>
        <taxon>Pezizomycotina</taxon>
        <taxon>Sordariomycetes</taxon>
        <taxon>Xylariomycetidae</taxon>
        <taxon>Xylariales</taxon>
        <taxon>Diatrypaceae</taxon>
        <taxon>Eutypa</taxon>
    </lineage>
</organism>
<dbReference type="InterPro" id="IPR014480">
    <property type="entry name" value="Mannan-1_6-alpha_mannosidase"/>
</dbReference>
<comment type="catalytic activity">
    <reaction evidence="1">
        <text>Random hydrolysis of (1-&gt;6)-alpha-D-mannosidic linkages in unbranched (1-&gt;6)-mannans.</text>
        <dbReference type="EC" id="3.2.1.101"/>
    </reaction>
</comment>
<dbReference type="STRING" id="1287681.M7T7C1"/>
<evidence type="ECO:0000256" key="3">
    <source>
        <dbReference type="ARBA" id="ARBA00012350"/>
    </source>
</evidence>
<keyword evidence="5" id="KW-0378">Hydrolase</keyword>
<evidence type="ECO:0000256" key="2">
    <source>
        <dbReference type="ARBA" id="ARBA00009699"/>
    </source>
</evidence>
<dbReference type="PANTHER" id="PTHR12145">
    <property type="entry name" value="MANNAN ENDO-1,6-ALPHA-MANNOSIDASE DCW1"/>
    <property type="match status" value="1"/>
</dbReference>
<evidence type="ECO:0000256" key="4">
    <source>
        <dbReference type="ARBA" id="ARBA00022729"/>
    </source>
</evidence>
<sequence length="195" mass="21881">MLASFALSVLIPPALVLAALEVDLDDQESIKKAAKLVAEDMMTYYRGDEPGMVPGILPGPPPDGDYYWWQGGAMWGGLLDYWHVTDDDTWNDDIYQSLLHQAAPNRDFMHKNWSASLGNDDQAFWSMTSMIAAELKFKDPPEDDAQWVALTQAVWNEQASPDRRGGGCDNGLRWQIYPTNQGYNYKNCKYTHGGA</sequence>
<dbReference type="GO" id="GO:0009272">
    <property type="term" value="P:fungal-type cell wall biogenesis"/>
    <property type="evidence" value="ECO:0007669"/>
    <property type="project" value="TreeGrafter"/>
</dbReference>
<evidence type="ECO:0000256" key="7">
    <source>
        <dbReference type="ARBA" id="ARBA00023295"/>
    </source>
</evidence>
<proteinExistence type="inferred from homology"/>
<accession>M7T7C1</accession>
<comment type="similarity">
    <text evidence="2">Belongs to the glycosyl hydrolase 76 family.</text>
</comment>
<dbReference type="GO" id="GO:0008496">
    <property type="term" value="F:mannan endo-1,6-alpha-mannosidase activity"/>
    <property type="evidence" value="ECO:0007669"/>
    <property type="project" value="UniProtKB-EC"/>
</dbReference>
<evidence type="ECO:0000313" key="9">
    <source>
        <dbReference type="EMBL" id="EMR72793.1"/>
    </source>
</evidence>
<reference evidence="10" key="1">
    <citation type="journal article" date="2013" name="Genome Announc.">
        <title>Draft genome sequence of the grapevine dieback fungus Eutypa lata UCR-EL1.</title>
        <authorList>
            <person name="Blanco-Ulate B."/>
            <person name="Rolshausen P.E."/>
            <person name="Cantu D."/>
        </authorList>
    </citation>
    <scope>NUCLEOTIDE SEQUENCE [LARGE SCALE GENOMIC DNA]</scope>
    <source>
        <strain evidence="10">UCR-EL1</strain>
    </source>
</reference>
<evidence type="ECO:0000313" key="10">
    <source>
        <dbReference type="Proteomes" id="UP000012174"/>
    </source>
</evidence>
<dbReference type="OrthoDB" id="5404840at2759"/>
<evidence type="ECO:0000256" key="6">
    <source>
        <dbReference type="ARBA" id="ARBA00023180"/>
    </source>
</evidence>
<dbReference type="SUPFAM" id="SSF48208">
    <property type="entry name" value="Six-hairpin glycosidases"/>
    <property type="match status" value="1"/>
</dbReference>
<keyword evidence="10" id="KW-1185">Reference proteome</keyword>
<dbReference type="Proteomes" id="UP000012174">
    <property type="component" value="Unassembled WGS sequence"/>
</dbReference>
<protein>
    <recommendedName>
        <fullName evidence="3">mannan endo-1,6-alpha-mannosidase</fullName>
        <ecNumber evidence="3">3.2.1.101</ecNumber>
    </recommendedName>
</protein>
<dbReference type="InterPro" id="IPR005198">
    <property type="entry name" value="Glyco_hydro_76"/>
</dbReference>
<dbReference type="GO" id="GO:0016052">
    <property type="term" value="P:carbohydrate catabolic process"/>
    <property type="evidence" value="ECO:0007669"/>
    <property type="project" value="InterPro"/>
</dbReference>
<feature type="signal peptide" evidence="8">
    <location>
        <begin position="1"/>
        <end position="18"/>
    </location>
</feature>
<keyword evidence="6" id="KW-0325">Glycoprotein</keyword>
<feature type="chain" id="PRO_5005689231" description="mannan endo-1,6-alpha-mannosidase" evidence="8">
    <location>
        <begin position="19"/>
        <end position="195"/>
    </location>
</feature>
<dbReference type="Pfam" id="PF03663">
    <property type="entry name" value="Glyco_hydro_76"/>
    <property type="match status" value="1"/>
</dbReference>
<evidence type="ECO:0000256" key="8">
    <source>
        <dbReference type="SAM" id="SignalP"/>
    </source>
</evidence>
<dbReference type="KEGG" id="ela:UCREL1_149"/>
<dbReference type="EC" id="3.2.1.101" evidence="3"/>
<dbReference type="HOGENOM" id="CLU_025694_0_0_1"/>
<dbReference type="InterPro" id="IPR008928">
    <property type="entry name" value="6-hairpin_glycosidase_sf"/>
</dbReference>
<gene>
    <name evidence="9" type="ORF">UCREL1_149</name>
</gene>
<evidence type="ECO:0000256" key="1">
    <source>
        <dbReference type="ARBA" id="ARBA00001452"/>
    </source>
</evidence>
<evidence type="ECO:0000256" key="5">
    <source>
        <dbReference type="ARBA" id="ARBA00022801"/>
    </source>
</evidence>
<dbReference type="EMBL" id="KB705381">
    <property type="protein sequence ID" value="EMR72793.1"/>
    <property type="molecule type" value="Genomic_DNA"/>
</dbReference>
<keyword evidence="7" id="KW-0326">Glycosidase</keyword>